<evidence type="ECO:0000256" key="8">
    <source>
        <dbReference type="ARBA" id="ARBA00022821"/>
    </source>
</evidence>
<dbReference type="GO" id="GO:0005886">
    <property type="term" value="C:plasma membrane"/>
    <property type="evidence" value="ECO:0007669"/>
    <property type="project" value="UniProtKB-SubCell"/>
</dbReference>
<gene>
    <name evidence="13" type="ORF">RHSIM_Rhsim03G0069200</name>
</gene>
<evidence type="ECO:0000256" key="1">
    <source>
        <dbReference type="ARBA" id="ARBA00004236"/>
    </source>
</evidence>
<feature type="region of interest" description="Disordered" evidence="11">
    <location>
        <begin position="595"/>
        <end position="651"/>
    </location>
</feature>
<dbReference type="InterPro" id="IPR001245">
    <property type="entry name" value="Ser-Thr/Tyr_kinase_cat_dom"/>
</dbReference>
<dbReference type="SUPFAM" id="SSF56112">
    <property type="entry name" value="Protein kinase-like (PK-like)"/>
    <property type="match status" value="1"/>
</dbReference>
<dbReference type="GO" id="GO:0004674">
    <property type="term" value="F:protein serine/threonine kinase activity"/>
    <property type="evidence" value="ECO:0007669"/>
    <property type="project" value="UniProtKB-KW"/>
</dbReference>
<keyword evidence="5" id="KW-0808">Transferase</keyword>
<dbReference type="InterPro" id="IPR000719">
    <property type="entry name" value="Prot_kinase_dom"/>
</dbReference>
<dbReference type="EMBL" id="WJXA01000003">
    <property type="protein sequence ID" value="KAF7149186.1"/>
    <property type="molecule type" value="Genomic_DNA"/>
</dbReference>
<feature type="compositionally biased region" description="Basic and acidic residues" evidence="11">
    <location>
        <begin position="27"/>
        <end position="37"/>
    </location>
</feature>
<keyword evidence="14" id="KW-1185">Reference proteome</keyword>
<dbReference type="OrthoDB" id="4062651at2759"/>
<proteinExistence type="predicted"/>
<keyword evidence="6 10" id="KW-0547">Nucleotide-binding</keyword>
<name>A0A834HJL2_RHOSS</name>
<dbReference type="PANTHER" id="PTHR45621">
    <property type="entry name" value="OS01G0588500 PROTEIN-RELATED"/>
    <property type="match status" value="1"/>
</dbReference>
<evidence type="ECO:0000256" key="6">
    <source>
        <dbReference type="ARBA" id="ARBA00022741"/>
    </source>
</evidence>
<evidence type="ECO:0000313" key="13">
    <source>
        <dbReference type="EMBL" id="KAF7149186.1"/>
    </source>
</evidence>
<dbReference type="Pfam" id="PF07714">
    <property type="entry name" value="PK_Tyr_Ser-Thr"/>
    <property type="match status" value="1"/>
</dbReference>
<keyword evidence="9 10" id="KW-0067">ATP-binding</keyword>
<dbReference type="GO" id="GO:0005524">
    <property type="term" value="F:ATP binding"/>
    <property type="evidence" value="ECO:0007669"/>
    <property type="project" value="UniProtKB-UniRule"/>
</dbReference>
<dbReference type="Gene3D" id="3.30.200.20">
    <property type="entry name" value="Phosphorylase Kinase, domain 1"/>
    <property type="match status" value="1"/>
</dbReference>
<dbReference type="InterPro" id="IPR017441">
    <property type="entry name" value="Protein_kinase_ATP_BS"/>
</dbReference>
<dbReference type="PROSITE" id="PS00108">
    <property type="entry name" value="PROTEIN_KINASE_ST"/>
    <property type="match status" value="1"/>
</dbReference>
<feature type="binding site" evidence="10">
    <location>
        <position position="331"/>
    </location>
    <ligand>
        <name>ATP</name>
        <dbReference type="ChEBI" id="CHEBI:30616"/>
    </ligand>
</feature>
<feature type="region of interest" description="Disordered" evidence="11">
    <location>
        <begin position="26"/>
        <end position="49"/>
    </location>
</feature>
<dbReference type="PROSITE" id="PS50011">
    <property type="entry name" value="PROTEIN_KINASE_DOM"/>
    <property type="match status" value="1"/>
</dbReference>
<dbReference type="FunFam" id="1.10.510.10:FF:000258">
    <property type="entry name" value="Probable serine/threonine-protein kinase PBL8"/>
    <property type="match status" value="1"/>
</dbReference>
<evidence type="ECO:0000256" key="7">
    <source>
        <dbReference type="ARBA" id="ARBA00022777"/>
    </source>
</evidence>
<feature type="domain" description="Protein kinase" evidence="12">
    <location>
        <begin position="293"/>
        <end position="579"/>
    </location>
</feature>
<evidence type="ECO:0000256" key="3">
    <source>
        <dbReference type="ARBA" id="ARBA00022475"/>
    </source>
</evidence>
<accession>A0A834HJL2</accession>
<dbReference type="InterPro" id="IPR008271">
    <property type="entry name" value="Ser/Thr_kinase_AS"/>
</dbReference>
<dbReference type="Proteomes" id="UP000626092">
    <property type="component" value="Unassembled WGS sequence"/>
</dbReference>
<evidence type="ECO:0000256" key="10">
    <source>
        <dbReference type="PROSITE-ProRule" id="PRU10141"/>
    </source>
</evidence>
<evidence type="ECO:0000256" key="9">
    <source>
        <dbReference type="ARBA" id="ARBA00022840"/>
    </source>
</evidence>
<dbReference type="PROSITE" id="PS00107">
    <property type="entry name" value="PROTEIN_KINASE_ATP"/>
    <property type="match status" value="1"/>
</dbReference>
<dbReference type="InterPro" id="IPR011009">
    <property type="entry name" value="Kinase-like_dom_sf"/>
</dbReference>
<feature type="compositionally biased region" description="Basic and acidic residues" evidence="11">
    <location>
        <begin position="175"/>
        <end position="186"/>
    </location>
</feature>
<dbReference type="AlphaFoldDB" id="A0A834HJL2"/>
<dbReference type="InterPro" id="IPR050823">
    <property type="entry name" value="Plant_Ser_Thr_Prot_Kinase"/>
</dbReference>
<protein>
    <recommendedName>
        <fullName evidence="2">non-specific serine/threonine protein kinase</fullName>
        <ecNumber evidence="2">2.7.11.1</ecNumber>
    </recommendedName>
</protein>
<dbReference type="Gene3D" id="1.10.510.10">
    <property type="entry name" value="Transferase(Phosphotransferase) domain 1"/>
    <property type="match status" value="1"/>
</dbReference>
<evidence type="ECO:0000256" key="11">
    <source>
        <dbReference type="SAM" id="MobiDB-lite"/>
    </source>
</evidence>
<dbReference type="EC" id="2.7.11.1" evidence="2"/>
<feature type="region of interest" description="Disordered" evidence="11">
    <location>
        <begin position="175"/>
        <end position="199"/>
    </location>
</feature>
<reference evidence="13" key="1">
    <citation type="submission" date="2019-11" db="EMBL/GenBank/DDBJ databases">
        <authorList>
            <person name="Liu Y."/>
            <person name="Hou J."/>
            <person name="Li T.-Q."/>
            <person name="Guan C.-H."/>
            <person name="Wu X."/>
            <person name="Wu H.-Z."/>
            <person name="Ling F."/>
            <person name="Zhang R."/>
            <person name="Shi X.-G."/>
            <person name="Ren J.-P."/>
            <person name="Chen E.-F."/>
            <person name="Sun J.-M."/>
        </authorList>
    </citation>
    <scope>NUCLEOTIDE SEQUENCE</scope>
    <source>
        <strain evidence="13">Adult_tree_wgs_1</strain>
        <tissue evidence="13">Leaves</tissue>
    </source>
</reference>
<keyword evidence="3" id="KW-0472">Membrane</keyword>
<comment type="subcellular location">
    <subcellularLocation>
        <location evidence="1">Cell membrane</location>
    </subcellularLocation>
</comment>
<dbReference type="FunFam" id="3.30.200.20:FF:000228">
    <property type="entry name" value="Serine/threonine-protein kinase BIK1"/>
    <property type="match status" value="1"/>
</dbReference>
<evidence type="ECO:0000313" key="14">
    <source>
        <dbReference type="Proteomes" id="UP000626092"/>
    </source>
</evidence>
<sequence>MTDANYASKDRMTLGGLMAEDTYLRNSKAEDQGKDPTDGNWGENGSVMGANSKSDTPIVVNHIDVAEDEGWITIPYRDLLLVVSLPPYGIIDRRAGVTYVPEHSLKINATSSIAAGIIIRMEIQVHLPERKGMDGKIGCSRKGKTQEQLLISNVSLINGSSLGLSLGRKMGLGADGEKGESWEVGKSKSSNSTRKKKKEEEATGCWVRLRFVGSCFSSRSKVDSSVSGISTHCAESKSPNDTSVDHPIAPLVPSTTTSNASNSSTSKLEEELKVSSRLRKFAFNDLKWATRNFRPESLLGEGGFGCVFKGWIEENGTAPVKPGTGLTVAVKTLNHDGLQGHKEWLAEVSFLGDLIHPNLVKLIGYCIEDDQRLLVYEFMPRGSLENHLFRRSLPLPWSIRMRIALGAARGLAFLHEEAQRPVIYRDFKTSNILLDADYNAKLSDFGLAKDGPEGDKTHVSTRVMGTYGYAAPEYVMTGHLTSRSDVYSFGVVLLEMLSGRRSMDKNRPNGEHNLVEWARPHLGERRKFYKLIDPRLEGHFSIKGAQKAAQLAARCLNRDPKARPLMSEVVEDLKPLPGLKDMASSSYYFQTMQSDRVGSSPNARNGLRNQAGSFSRNGQQHPRSLSIPNGSQASPYHRQFQLNSPKPNGKP</sequence>
<dbReference type="CDD" id="cd14066">
    <property type="entry name" value="STKc_IRAK"/>
    <property type="match status" value="1"/>
</dbReference>
<keyword evidence="4" id="KW-0723">Serine/threonine-protein kinase</keyword>
<keyword evidence="3" id="KW-1003">Cell membrane</keyword>
<organism evidence="13 14">
    <name type="scientific">Rhododendron simsii</name>
    <name type="common">Sims's rhododendron</name>
    <dbReference type="NCBI Taxonomy" id="118357"/>
    <lineage>
        <taxon>Eukaryota</taxon>
        <taxon>Viridiplantae</taxon>
        <taxon>Streptophyta</taxon>
        <taxon>Embryophyta</taxon>
        <taxon>Tracheophyta</taxon>
        <taxon>Spermatophyta</taxon>
        <taxon>Magnoliopsida</taxon>
        <taxon>eudicotyledons</taxon>
        <taxon>Gunneridae</taxon>
        <taxon>Pentapetalae</taxon>
        <taxon>asterids</taxon>
        <taxon>Ericales</taxon>
        <taxon>Ericaceae</taxon>
        <taxon>Ericoideae</taxon>
        <taxon>Rhodoreae</taxon>
        <taxon>Rhododendron</taxon>
    </lineage>
</organism>
<evidence type="ECO:0000256" key="2">
    <source>
        <dbReference type="ARBA" id="ARBA00012513"/>
    </source>
</evidence>
<keyword evidence="7" id="KW-0418">Kinase</keyword>
<evidence type="ECO:0000256" key="4">
    <source>
        <dbReference type="ARBA" id="ARBA00022527"/>
    </source>
</evidence>
<feature type="region of interest" description="Disordered" evidence="11">
    <location>
        <begin position="228"/>
        <end position="269"/>
    </location>
</feature>
<feature type="compositionally biased region" description="Low complexity" evidence="11">
    <location>
        <begin position="254"/>
        <end position="266"/>
    </location>
</feature>
<comment type="caution">
    <text evidence="13">The sequence shown here is derived from an EMBL/GenBank/DDBJ whole genome shotgun (WGS) entry which is preliminary data.</text>
</comment>
<dbReference type="GO" id="GO:0006952">
    <property type="term" value="P:defense response"/>
    <property type="evidence" value="ECO:0007669"/>
    <property type="project" value="UniProtKB-KW"/>
</dbReference>
<keyword evidence="8" id="KW-0611">Plant defense</keyword>
<evidence type="ECO:0000256" key="5">
    <source>
        <dbReference type="ARBA" id="ARBA00022679"/>
    </source>
</evidence>
<evidence type="ECO:0000259" key="12">
    <source>
        <dbReference type="PROSITE" id="PS50011"/>
    </source>
</evidence>